<evidence type="ECO:0000256" key="3">
    <source>
        <dbReference type="ARBA" id="ARBA00022679"/>
    </source>
</evidence>
<feature type="transmembrane region" description="Helical" evidence="7">
    <location>
        <begin position="816"/>
        <end position="832"/>
    </location>
</feature>
<comment type="function">
    <text evidence="7">Catalyzes the transfer of a lysyl group from L-lysyl-tRNA(Lys) to membrane-bound phosphatidylglycerol (PG), which produces lysylphosphatidylglycerol (LPG), a major component of the bacterial membrane with a positive net charge. LPG synthesis contributes to bacterial virulence as it is involved in the resistance mechanism against cationic antimicrobial peptides (CAMP) produces by the host's immune system (defensins, cathelicidins) and by the competing microorganisms.</text>
</comment>
<evidence type="ECO:0000256" key="5">
    <source>
        <dbReference type="ARBA" id="ARBA00022989"/>
    </source>
</evidence>
<feature type="transmembrane region" description="Helical" evidence="7">
    <location>
        <begin position="266"/>
        <end position="291"/>
    </location>
</feature>
<feature type="transmembrane region" description="Helical" evidence="7">
    <location>
        <begin position="89"/>
        <end position="111"/>
    </location>
</feature>
<dbReference type="PANTHER" id="PTHR34697">
    <property type="entry name" value="PHOSPHATIDYLGLYCEROL LYSYLTRANSFERASE"/>
    <property type="match status" value="1"/>
</dbReference>
<feature type="transmembrane region" description="Helical" evidence="7">
    <location>
        <begin position="381"/>
        <end position="398"/>
    </location>
</feature>
<dbReference type="Proteomes" id="UP000783742">
    <property type="component" value="Unassembled WGS sequence"/>
</dbReference>
<feature type="transmembrane region" description="Helical" evidence="7">
    <location>
        <begin position="131"/>
        <end position="150"/>
    </location>
</feature>
<feature type="transmembrane region" description="Helical" evidence="7">
    <location>
        <begin position="47"/>
        <end position="68"/>
    </location>
</feature>
<sequence length="839" mass="96412">MKFINKIIKYVKPVFTIGVVILIIFEFSKLKKEISVEEISKLFYDLGPINIILLLVMGFIAFSPMLNYDFSLNKHWNMNRRKLDIAKKSIIINSFNNLIGFGGIINIGLRMKYFGEDKEAKSLLKFLIKSFLFNFTGISVLSLISTIYLIVSKSEILINYKLILIGGILYYPITLLFLLLKNEKLPISKDYAIRISITSFFEWGLAGLFFASIGYILGIKLKLMTIVSVFIIANIFGVLSFIPGGIGSMDLVAITCFASLGLDKDLVVTWVLIYRIFYYIIPFILGLTLFVRDIGSVFDEKKDKIPSRIIKSLTHDTLSIMLYILGIFLIVSVVAPEELSRISWLKDFSPASANLIYQFPSLILGYGFILLGRANKERVKRATKITLIYLIITLLYFLLQNFGIIEVFYLIICMILTFITRKVPYREQLVYSMEDITIDGIIYLIVSTLTVILVTFNYSIIMENESDFIIIPFEKNFIPIGIGLLIIFGINFVLLNYLKGEKKKLGESLDREKVLKIIRENDGTSDIGLALVGDKEIYYYCEEGIEKAAISISTIKDRIIVMGDAYGDSDYFAKLMESFIREADIYGYSPIFYEIEESQTIKLHDYGFSFIKFGEKASIDLEEFNLEGSKHKTHRNIMSRFKKENIEFEILNPPYNEKFLKELKDISDSWLDGRREKGFSLGFFSEEYIKNSKIAVVKKEGEIVAFANIMPNAEKTWSSIDLMRFHRVKAPKSVMEFLFLNLFLIEKESGRKKFGLGMAPLANVGISSNSFTEEKLAYLVYKFGFKFYSFEGLRAYKEKFSPIWTPVYLSYSRKTWLLYNVITVFFVDILAVKKVKNVD</sequence>
<feature type="transmembrane region" description="Helical" evidence="7">
    <location>
        <begin position="162"/>
        <end position="180"/>
    </location>
</feature>
<feature type="transmembrane region" description="Helical" evidence="7">
    <location>
        <begin position="226"/>
        <end position="246"/>
    </location>
</feature>
<gene>
    <name evidence="7 9" type="primary">mprF</name>
    <name evidence="9" type="ORF">KQI68_02415</name>
</gene>
<dbReference type="RefSeq" id="WP_216548539.1">
    <property type="nucleotide sequence ID" value="NZ_JAHLQO010000002.1"/>
</dbReference>
<evidence type="ECO:0000256" key="6">
    <source>
        <dbReference type="ARBA" id="ARBA00023136"/>
    </source>
</evidence>
<evidence type="ECO:0000313" key="9">
    <source>
        <dbReference type="EMBL" id="MBU5668687.1"/>
    </source>
</evidence>
<dbReference type="EC" id="2.3.2.3" evidence="7"/>
<evidence type="ECO:0000259" key="8">
    <source>
        <dbReference type="Pfam" id="PF09924"/>
    </source>
</evidence>
<comment type="caution">
    <text evidence="9">The sequence shown here is derived from an EMBL/GenBank/DDBJ whole genome shotgun (WGS) entry which is preliminary data.</text>
</comment>
<feature type="transmembrane region" description="Helical" evidence="7">
    <location>
        <begin position="7"/>
        <end position="27"/>
    </location>
</feature>
<protein>
    <recommendedName>
        <fullName evidence="7">Phosphatidylglycerol lysyltransferase</fullName>
        <ecNumber evidence="7">2.3.2.3</ecNumber>
    </recommendedName>
    <alternativeName>
        <fullName evidence="7">Lysylphosphatidylglycerol synthase</fullName>
    </alternativeName>
</protein>
<keyword evidence="7" id="KW-0046">Antibiotic resistance</keyword>
<feature type="transmembrane region" description="Helical" evidence="7">
    <location>
        <begin position="200"/>
        <end position="219"/>
    </location>
</feature>
<dbReference type="EMBL" id="JAHLQO010000002">
    <property type="protein sequence ID" value="MBU5668687.1"/>
    <property type="molecule type" value="Genomic_DNA"/>
</dbReference>
<keyword evidence="4 7" id="KW-0812">Transmembrane</keyword>
<comment type="catalytic activity">
    <reaction evidence="7">
        <text>L-lysyl-tRNA(Lys) + a 1,2-diacyl-sn-glycero-3-phospho-(1'-sn-glycerol) = a 1,2-diacyl-sn-glycero-3-phospho-1'-(3'-O-L-lysyl)-sn-glycerol + tRNA(Lys)</text>
        <dbReference type="Rhea" id="RHEA:10668"/>
        <dbReference type="Rhea" id="RHEA-COMP:9696"/>
        <dbReference type="Rhea" id="RHEA-COMP:9697"/>
        <dbReference type="ChEBI" id="CHEBI:64716"/>
        <dbReference type="ChEBI" id="CHEBI:75792"/>
        <dbReference type="ChEBI" id="CHEBI:78442"/>
        <dbReference type="ChEBI" id="CHEBI:78529"/>
        <dbReference type="EC" id="2.3.2.3"/>
    </reaction>
</comment>
<feature type="transmembrane region" description="Helical" evidence="7">
    <location>
        <begin position="477"/>
        <end position="498"/>
    </location>
</feature>
<feature type="transmembrane region" description="Helical" evidence="7">
    <location>
        <begin position="441"/>
        <end position="461"/>
    </location>
</feature>
<feature type="domain" description="Phosphatidylglycerol lysyltransferase C-terminal" evidence="8">
    <location>
        <begin position="523"/>
        <end position="810"/>
    </location>
</feature>
<proteinExistence type="inferred from homology"/>
<dbReference type="PANTHER" id="PTHR34697:SF2">
    <property type="entry name" value="PHOSPHATIDYLGLYCEROL LYSYLTRANSFERASE"/>
    <property type="match status" value="1"/>
</dbReference>
<dbReference type="Pfam" id="PF03706">
    <property type="entry name" value="LPG_synthase_TM"/>
    <property type="match status" value="1"/>
</dbReference>
<dbReference type="InterPro" id="IPR051211">
    <property type="entry name" value="PG_lysyltransferase"/>
</dbReference>
<feature type="transmembrane region" description="Helical" evidence="7">
    <location>
        <begin position="355"/>
        <end position="374"/>
    </location>
</feature>
<comment type="similarity">
    <text evidence="7">Belongs to the LPG synthase family.</text>
</comment>
<evidence type="ECO:0000256" key="1">
    <source>
        <dbReference type="ARBA" id="ARBA00004651"/>
    </source>
</evidence>
<dbReference type="NCBIfam" id="NF033480">
    <property type="entry name" value="bifunc_MprF"/>
    <property type="match status" value="1"/>
</dbReference>
<evidence type="ECO:0000256" key="7">
    <source>
        <dbReference type="RuleBase" id="RU363042"/>
    </source>
</evidence>
<keyword evidence="7" id="KW-0443">Lipid metabolism</keyword>
<dbReference type="Pfam" id="PF09924">
    <property type="entry name" value="LPG_synthase_C"/>
    <property type="match status" value="1"/>
</dbReference>
<comment type="caution">
    <text evidence="7">Lacks conserved residue(s) required for the propagation of feature annotation.</text>
</comment>
<dbReference type="InterPro" id="IPR022791">
    <property type="entry name" value="L-PG_synthase/AglD"/>
</dbReference>
<evidence type="ECO:0000313" key="10">
    <source>
        <dbReference type="Proteomes" id="UP000783742"/>
    </source>
</evidence>
<name>A0ABS6FGM6_9FIRM</name>
<keyword evidence="2" id="KW-1003">Cell membrane</keyword>
<reference evidence="9 10" key="1">
    <citation type="submission" date="2021-06" db="EMBL/GenBank/DDBJ databases">
        <authorList>
            <person name="Sun Q."/>
            <person name="Li D."/>
        </authorList>
    </citation>
    <scope>NUCLEOTIDE SEQUENCE [LARGE SCALE GENOMIC DNA]</scope>
    <source>
        <strain evidence="9 10">MSJ-1</strain>
    </source>
</reference>
<feature type="transmembrane region" description="Helical" evidence="7">
    <location>
        <begin position="312"/>
        <end position="335"/>
    </location>
</feature>
<comment type="subcellular location">
    <subcellularLocation>
        <location evidence="1 7">Cell membrane</location>
        <topology evidence="1 7">Multi-pass membrane protein</topology>
    </subcellularLocation>
</comment>
<accession>A0ABS6FGM6</accession>
<keyword evidence="5 7" id="KW-1133">Transmembrane helix</keyword>
<keyword evidence="3 7" id="KW-0808">Transferase</keyword>
<evidence type="ECO:0000256" key="2">
    <source>
        <dbReference type="ARBA" id="ARBA00022475"/>
    </source>
</evidence>
<evidence type="ECO:0000256" key="4">
    <source>
        <dbReference type="ARBA" id="ARBA00022692"/>
    </source>
</evidence>
<keyword evidence="10" id="KW-1185">Reference proteome</keyword>
<dbReference type="InterPro" id="IPR024320">
    <property type="entry name" value="LPG_synthase_C"/>
</dbReference>
<keyword evidence="6 7" id="KW-0472">Membrane</keyword>
<organism evidence="9 10">
    <name type="scientific">Peptoniphilus ovalis</name>
    <dbReference type="NCBI Taxonomy" id="2841503"/>
    <lineage>
        <taxon>Bacteria</taxon>
        <taxon>Bacillati</taxon>
        <taxon>Bacillota</taxon>
        <taxon>Tissierellia</taxon>
        <taxon>Tissierellales</taxon>
        <taxon>Peptoniphilaceae</taxon>
        <taxon>Peptoniphilus</taxon>
    </lineage>
</organism>
<feature type="transmembrane region" description="Helical" evidence="7">
    <location>
        <begin position="404"/>
        <end position="420"/>
    </location>
</feature>